<dbReference type="InterPro" id="IPR045649">
    <property type="entry name" value="DUF6400"/>
</dbReference>
<dbReference type="OrthoDB" id="3854249at2"/>
<protein>
    <submittedName>
        <fullName evidence="1">Uncharacterized protein</fullName>
    </submittedName>
</protein>
<organism evidence="1 2">
    <name type="scientific">Amycolatopsis xylanica</name>
    <dbReference type="NCBI Taxonomy" id="589385"/>
    <lineage>
        <taxon>Bacteria</taxon>
        <taxon>Bacillati</taxon>
        <taxon>Actinomycetota</taxon>
        <taxon>Actinomycetes</taxon>
        <taxon>Pseudonocardiales</taxon>
        <taxon>Pseudonocardiaceae</taxon>
        <taxon>Amycolatopsis</taxon>
    </lineage>
</organism>
<evidence type="ECO:0000313" key="1">
    <source>
        <dbReference type="EMBL" id="SDY80573.1"/>
    </source>
</evidence>
<gene>
    <name evidence="1" type="ORF">SAMN05421504_10718</name>
</gene>
<dbReference type="STRING" id="589385.SAMN05421504_10718"/>
<proteinExistence type="predicted"/>
<dbReference type="AlphaFoldDB" id="A0A1H3MVL5"/>
<accession>A0A1H3MVL5</accession>
<dbReference type="Proteomes" id="UP000199515">
    <property type="component" value="Unassembled WGS sequence"/>
</dbReference>
<evidence type="ECO:0000313" key="2">
    <source>
        <dbReference type="Proteomes" id="UP000199515"/>
    </source>
</evidence>
<dbReference type="Pfam" id="PF19938">
    <property type="entry name" value="DUF6400"/>
    <property type="match status" value="1"/>
</dbReference>
<name>A0A1H3MVL5_9PSEU</name>
<keyword evidence="2" id="KW-1185">Reference proteome</keyword>
<sequence length="72" mass="8112">MEFSFDLTADELRRRAEVLKALGPDWDPVTALREEEAAYALLFSGLDAEQQAIYDDLVEAGVLPRREDRDAA</sequence>
<reference evidence="1 2" key="1">
    <citation type="submission" date="2016-10" db="EMBL/GenBank/DDBJ databases">
        <authorList>
            <person name="de Groot N.N."/>
        </authorList>
    </citation>
    <scope>NUCLEOTIDE SEQUENCE [LARGE SCALE GENOMIC DNA]</scope>
    <source>
        <strain evidence="1 2">CPCC 202699</strain>
    </source>
</reference>
<dbReference type="EMBL" id="FNON01000007">
    <property type="protein sequence ID" value="SDY80573.1"/>
    <property type="molecule type" value="Genomic_DNA"/>
</dbReference>
<dbReference type="RefSeq" id="WP_091294331.1">
    <property type="nucleotide sequence ID" value="NZ_FNON01000007.1"/>
</dbReference>